<comment type="caution">
    <text evidence="1">The sequence shown here is derived from an EMBL/GenBank/DDBJ whole genome shotgun (WGS) entry which is preliminary data.</text>
</comment>
<keyword evidence="2" id="KW-1185">Reference proteome</keyword>
<gene>
    <name evidence="1" type="ORF">BZM27_09280</name>
</gene>
<proteinExistence type="predicted"/>
<dbReference type="AlphaFoldDB" id="A0A4R0XHR9"/>
<dbReference type="Proteomes" id="UP000294200">
    <property type="component" value="Unassembled WGS sequence"/>
</dbReference>
<reference evidence="1 2" key="1">
    <citation type="submission" date="2017-02" db="EMBL/GenBank/DDBJ databases">
        <title>Paraburkholderia sophoroidis sp. nov. and Paraburkholderia steynii sp. nov. rhizobial symbionts of the fynbos legume Hypocalyptus sophoroides.</title>
        <authorList>
            <person name="Steenkamp E.T."/>
            <person name="Beukes C.W."/>
            <person name="Van Zyl E."/>
            <person name="Avontuur J."/>
            <person name="Chan W.Y."/>
            <person name="Hassen A."/>
            <person name="Palmer M."/>
            <person name="Mthombeni L."/>
            <person name="Phalane F."/>
            <person name="Sereme K."/>
            <person name="Venter S.N."/>
        </authorList>
    </citation>
    <scope>NUCLEOTIDE SEQUENCE [LARGE SCALE GENOMIC DNA]</scope>
    <source>
        <strain evidence="1 2">HC1.1ba</strain>
    </source>
</reference>
<name>A0A4R0XHR9_9BURK</name>
<organism evidence="1 2">
    <name type="scientific">Paraburkholderia steynii</name>
    <dbReference type="NCBI Taxonomy" id="1245441"/>
    <lineage>
        <taxon>Bacteria</taxon>
        <taxon>Pseudomonadati</taxon>
        <taxon>Pseudomonadota</taxon>
        <taxon>Betaproteobacteria</taxon>
        <taxon>Burkholderiales</taxon>
        <taxon>Burkholderiaceae</taxon>
        <taxon>Paraburkholderia</taxon>
    </lineage>
</organism>
<dbReference type="EMBL" id="MWML01000024">
    <property type="protein sequence ID" value="TCG08832.1"/>
    <property type="molecule type" value="Genomic_DNA"/>
</dbReference>
<protein>
    <submittedName>
        <fullName evidence="1">Uncharacterized protein</fullName>
    </submittedName>
</protein>
<evidence type="ECO:0000313" key="2">
    <source>
        <dbReference type="Proteomes" id="UP000294200"/>
    </source>
</evidence>
<evidence type="ECO:0000313" key="1">
    <source>
        <dbReference type="EMBL" id="TCG08832.1"/>
    </source>
</evidence>
<accession>A0A4R0XHR9</accession>
<sequence length="610" mass="67494">MRIDGDNSGHADQAAFLADAENESRKWDAVIHTPVISSGLSITHKVLNPETGEGACVPHFHHGFFVGNGHAIKPSDALQMMRRVRYITEFTVVTMTNNRRGGITSGDELLDALEDGARLEHRPDEGNVDGDDNEFNRFVADERTTALRARVAQFAPGLRWIMEYDGFALEAIDQTEQQADRLQRDMLAEQYDERVKAAILVARDLGKDEFDQMDRAGSRNDRELAELRRYWIKARLGADALDHDDVWDAWLNGAGIKLLDLFMAAVDGRADTRNQAVLLAHRKFNAARVRGLACLFDGDAVKLSMIRPGMVLTQGIAEEIIERAIDKRKVLSAIGVVPESMGEGADYIPPEGSMKLTLLIFRRMGLKFERVDPVNGVYQMKDESFLFMRKWADMRRATIGIGARVVDPLEPATLTTLEQTVCDVLQLFGGGVLPGAISAAVLLAAVNERMPADRQVSKADELAKPLRLAGMARHGVDKKHRVTWRGKKHSVWAIANTKLTDAEARSIMNEGLKNASREKGHLLHISPVLKNLLKHPGSVKGDLSLEATGYHDDESVNLAVPGNDGDLDLAVLAAMDGDAGGRKREAKRPAVLVEPEWWLLSMEERLAQVF</sequence>